<comment type="caution">
    <text evidence="2">The sequence shown here is derived from an EMBL/GenBank/DDBJ whole genome shotgun (WGS) entry which is preliminary data.</text>
</comment>
<feature type="region of interest" description="Disordered" evidence="1">
    <location>
        <begin position="242"/>
        <end position="280"/>
    </location>
</feature>
<feature type="compositionally biased region" description="Low complexity" evidence="1">
    <location>
        <begin position="21"/>
        <end position="37"/>
    </location>
</feature>
<dbReference type="OrthoDB" id="5377213at2759"/>
<dbReference type="EMBL" id="ML978138">
    <property type="protein sequence ID" value="KAF2093370.1"/>
    <property type="molecule type" value="Genomic_DNA"/>
</dbReference>
<sequence>MATAKTAMPATHGKLHKRNISDTSTSMHSPSPSMPSTAFMASRPSLDYKRKVTYEQPEDMSTSSSSMKIKPYFRKLSAKDSGIVDLSRPAAENEGLAGLGLGINDGLGYGFTSKSVSDVSFVPMGSYSKNRHIRSPSNTSQYSTATANSLQRPNAPYAHPMRQTPRPYTPPISKSYTTSLSGRNSEDYDTINEARLPEEELTFRRLTTASTDPQGRDSISSVPTNIATPQPLHVRTSDSLTRFTSPSQTSLNIGGRSRGATLQSVDTLSPSSRPSMDKGFGFFRAHRADTNESLDPDESRAASIRAARKAFEEREEAKARKLEKEESRQMEREQKKQQKKSIDQKRRKSEGEEGRRSRLRSDSSNEKVDDAAVAGREYATLKPVNSRTLPNRVERISPGRRSDTTRSERERNRERQKHGAKRNWFGFLAWFRTRLLRLGRRMGMS</sequence>
<proteinExistence type="predicted"/>
<feature type="region of interest" description="Disordered" evidence="1">
    <location>
        <begin position="1"/>
        <end position="40"/>
    </location>
</feature>
<evidence type="ECO:0000313" key="2">
    <source>
        <dbReference type="EMBL" id="KAF2093370.1"/>
    </source>
</evidence>
<evidence type="ECO:0000313" key="3">
    <source>
        <dbReference type="Proteomes" id="UP000799772"/>
    </source>
</evidence>
<evidence type="ECO:0000256" key="1">
    <source>
        <dbReference type="SAM" id="MobiDB-lite"/>
    </source>
</evidence>
<feature type="compositionally biased region" description="Polar residues" evidence="1">
    <location>
        <begin position="208"/>
        <end position="228"/>
    </location>
</feature>
<protein>
    <submittedName>
        <fullName evidence="2">Uncharacterized protein</fullName>
    </submittedName>
</protein>
<feature type="region of interest" description="Disordered" evidence="1">
    <location>
        <begin position="315"/>
        <end position="418"/>
    </location>
</feature>
<feature type="region of interest" description="Disordered" evidence="1">
    <location>
        <begin position="131"/>
        <end position="170"/>
    </location>
</feature>
<dbReference type="AlphaFoldDB" id="A0A9P4M1E8"/>
<feature type="compositionally biased region" description="Polar residues" evidence="1">
    <location>
        <begin position="260"/>
        <end position="274"/>
    </location>
</feature>
<keyword evidence="3" id="KW-1185">Reference proteome</keyword>
<reference evidence="2" key="1">
    <citation type="journal article" date="2020" name="Stud. Mycol.">
        <title>101 Dothideomycetes genomes: a test case for predicting lifestyles and emergence of pathogens.</title>
        <authorList>
            <person name="Haridas S."/>
            <person name="Albert R."/>
            <person name="Binder M."/>
            <person name="Bloem J."/>
            <person name="Labutti K."/>
            <person name="Salamov A."/>
            <person name="Andreopoulos B."/>
            <person name="Baker S."/>
            <person name="Barry K."/>
            <person name="Bills G."/>
            <person name="Bluhm B."/>
            <person name="Cannon C."/>
            <person name="Castanera R."/>
            <person name="Culley D."/>
            <person name="Daum C."/>
            <person name="Ezra D."/>
            <person name="Gonzalez J."/>
            <person name="Henrissat B."/>
            <person name="Kuo A."/>
            <person name="Liang C."/>
            <person name="Lipzen A."/>
            <person name="Lutzoni F."/>
            <person name="Magnuson J."/>
            <person name="Mondo S."/>
            <person name="Nolan M."/>
            <person name="Ohm R."/>
            <person name="Pangilinan J."/>
            <person name="Park H.-J."/>
            <person name="Ramirez L."/>
            <person name="Alfaro M."/>
            <person name="Sun H."/>
            <person name="Tritt A."/>
            <person name="Yoshinaga Y."/>
            <person name="Zwiers L.-H."/>
            <person name="Turgeon B."/>
            <person name="Goodwin S."/>
            <person name="Spatafora J."/>
            <person name="Crous P."/>
            <person name="Grigoriev I."/>
        </authorList>
    </citation>
    <scope>NUCLEOTIDE SEQUENCE</scope>
    <source>
        <strain evidence="2">CBS 133067</strain>
    </source>
</reference>
<feature type="region of interest" description="Disordered" evidence="1">
    <location>
        <begin position="208"/>
        <end position="230"/>
    </location>
</feature>
<organism evidence="2 3">
    <name type="scientific">Rhizodiscina lignyota</name>
    <dbReference type="NCBI Taxonomy" id="1504668"/>
    <lineage>
        <taxon>Eukaryota</taxon>
        <taxon>Fungi</taxon>
        <taxon>Dikarya</taxon>
        <taxon>Ascomycota</taxon>
        <taxon>Pezizomycotina</taxon>
        <taxon>Dothideomycetes</taxon>
        <taxon>Pleosporomycetidae</taxon>
        <taxon>Aulographales</taxon>
        <taxon>Rhizodiscinaceae</taxon>
        <taxon>Rhizodiscina</taxon>
    </lineage>
</organism>
<feature type="compositionally biased region" description="Basic and acidic residues" evidence="1">
    <location>
        <begin position="315"/>
        <end position="370"/>
    </location>
</feature>
<name>A0A9P4M1E8_9PEZI</name>
<dbReference type="Proteomes" id="UP000799772">
    <property type="component" value="Unassembled WGS sequence"/>
</dbReference>
<feature type="compositionally biased region" description="Polar residues" evidence="1">
    <location>
        <begin position="135"/>
        <end position="152"/>
    </location>
</feature>
<feature type="compositionally biased region" description="Basic and acidic residues" evidence="1">
    <location>
        <begin position="392"/>
        <end position="413"/>
    </location>
</feature>
<gene>
    <name evidence="2" type="ORF">NA57DRAFT_81299</name>
</gene>
<accession>A0A9P4M1E8</accession>
<feature type="compositionally biased region" description="Polar residues" evidence="1">
    <location>
        <begin position="242"/>
        <end position="252"/>
    </location>
</feature>